<sequence length="40" mass="4375">MTNIEAGVNTGIMLTSKAAGLAFKLFNIPKTTFKNCFSFF</sequence>
<name>A0A0E9XMB8_ANGAN</name>
<proteinExistence type="predicted"/>
<evidence type="ECO:0000313" key="1">
    <source>
        <dbReference type="EMBL" id="JAI03790.1"/>
    </source>
</evidence>
<dbReference type="AlphaFoldDB" id="A0A0E9XMB8"/>
<accession>A0A0E9XMB8</accession>
<protein>
    <submittedName>
        <fullName evidence="1">Uncharacterized protein</fullName>
    </submittedName>
</protein>
<organism evidence="1">
    <name type="scientific">Anguilla anguilla</name>
    <name type="common">European freshwater eel</name>
    <name type="synonym">Muraena anguilla</name>
    <dbReference type="NCBI Taxonomy" id="7936"/>
    <lineage>
        <taxon>Eukaryota</taxon>
        <taxon>Metazoa</taxon>
        <taxon>Chordata</taxon>
        <taxon>Craniata</taxon>
        <taxon>Vertebrata</taxon>
        <taxon>Euteleostomi</taxon>
        <taxon>Actinopterygii</taxon>
        <taxon>Neopterygii</taxon>
        <taxon>Teleostei</taxon>
        <taxon>Anguilliformes</taxon>
        <taxon>Anguillidae</taxon>
        <taxon>Anguilla</taxon>
    </lineage>
</organism>
<reference evidence="1" key="2">
    <citation type="journal article" date="2015" name="Fish Shellfish Immunol.">
        <title>Early steps in the European eel (Anguilla anguilla)-Vibrio vulnificus interaction in the gills: Role of the RtxA13 toxin.</title>
        <authorList>
            <person name="Callol A."/>
            <person name="Pajuelo D."/>
            <person name="Ebbesson L."/>
            <person name="Teles M."/>
            <person name="MacKenzie S."/>
            <person name="Amaro C."/>
        </authorList>
    </citation>
    <scope>NUCLEOTIDE SEQUENCE</scope>
</reference>
<reference evidence="1" key="1">
    <citation type="submission" date="2014-11" db="EMBL/GenBank/DDBJ databases">
        <authorList>
            <person name="Amaro Gonzalez C."/>
        </authorList>
    </citation>
    <scope>NUCLEOTIDE SEQUENCE</scope>
</reference>
<dbReference type="EMBL" id="GBXM01004788">
    <property type="protein sequence ID" value="JAI03790.1"/>
    <property type="molecule type" value="Transcribed_RNA"/>
</dbReference>